<feature type="signal peptide" evidence="1">
    <location>
        <begin position="1"/>
        <end position="23"/>
    </location>
</feature>
<dbReference type="PANTHER" id="PTHR34606">
    <property type="entry name" value="BON DOMAIN-CONTAINING PROTEIN"/>
    <property type="match status" value="1"/>
</dbReference>
<accession>A0ABV4NSN8</accession>
<keyword evidence="1" id="KW-0732">Signal</keyword>
<dbReference type="Proteomes" id="UP001569414">
    <property type="component" value="Unassembled WGS sequence"/>
</dbReference>
<dbReference type="EMBL" id="JBGMEL010000024">
    <property type="protein sequence ID" value="MFA0792403.1"/>
    <property type="molecule type" value="Genomic_DNA"/>
</dbReference>
<dbReference type="Gene3D" id="3.30.1340.30">
    <property type="match status" value="2"/>
</dbReference>
<reference evidence="3 4" key="1">
    <citation type="submission" date="2024-08" db="EMBL/GenBank/DDBJ databases">
        <authorList>
            <person name="Ishaq N."/>
        </authorList>
    </citation>
    <scope>NUCLEOTIDE SEQUENCE [LARGE SCALE GENOMIC DNA]</scope>
    <source>
        <strain evidence="3 4">JCM 30400</strain>
    </source>
</reference>
<feature type="chain" id="PRO_5045494115" evidence="1">
    <location>
        <begin position="24"/>
        <end position="184"/>
    </location>
</feature>
<dbReference type="InterPro" id="IPR014004">
    <property type="entry name" value="Transpt-assoc_nodulatn_dom_bac"/>
</dbReference>
<feature type="domain" description="BON" evidence="2">
    <location>
        <begin position="116"/>
        <end position="184"/>
    </location>
</feature>
<keyword evidence="4" id="KW-1185">Reference proteome</keyword>
<dbReference type="PANTHER" id="PTHR34606:SF15">
    <property type="entry name" value="BON DOMAIN-CONTAINING PROTEIN"/>
    <property type="match status" value="1"/>
</dbReference>
<dbReference type="Pfam" id="PF04972">
    <property type="entry name" value="BON"/>
    <property type="match status" value="2"/>
</dbReference>
<name>A0ABV4NSN8_9GAMM</name>
<dbReference type="RefSeq" id="WP_371844778.1">
    <property type="nucleotide sequence ID" value="NZ_JBGMEL010000024.1"/>
</dbReference>
<dbReference type="SMART" id="SM00749">
    <property type="entry name" value="BON"/>
    <property type="match status" value="2"/>
</dbReference>
<sequence>MKLMKKTLSAAVIAVSVSAGAIAGEKSEQKSFTMGDAWLDGKAETVLLLNENLNNFAIDTDVHNGVVILSGEVESNIDKRLAEELIIGIDGVKKVKNKLTVANNESLGETLSKEYTDTKIAAVVKTRLLLDREVSGTKIDVSAQEGTITLKGSVKSGAQKDLAEAIAENTDDVEKVVNKLKVTG</sequence>
<gene>
    <name evidence="3" type="ORF">ACCI51_17835</name>
</gene>
<dbReference type="PROSITE" id="PS50914">
    <property type="entry name" value="BON"/>
    <property type="match status" value="2"/>
</dbReference>
<organism evidence="3 4">
    <name type="scientific">Microbulbifer echini</name>
    <dbReference type="NCBI Taxonomy" id="1529067"/>
    <lineage>
        <taxon>Bacteria</taxon>
        <taxon>Pseudomonadati</taxon>
        <taxon>Pseudomonadota</taxon>
        <taxon>Gammaproteobacteria</taxon>
        <taxon>Cellvibrionales</taxon>
        <taxon>Microbulbiferaceae</taxon>
        <taxon>Microbulbifer</taxon>
    </lineage>
</organism>
<evidence type="ECO:0000313" key="4">
    <source>
        <dbReference type="Proteomes" id="UP001569414"/>
    </source>
</evidence>
<comment type="caution">
    <text evidence="3">The sequence shown here is derived from an EMBL/GenBank/DDBJ whole genome shotgun (WGS) entry which is preliminary data.</text>
</comment>
<protein>
    <submittedName>
        <fullName evidence="3">BON domain-containing protein</fullName>
    </submittedName>
</protein>
<evidence type="ECO:0000313" key="3">
    <source>
        <dbReference type="EMBL" id="MFA0792403.1"/>
    </source>
</evidence>
<evidence type="ECO:0000256" key="1">
    <source>
        <dbReference type="SAM" id="SignalP"/>
    </source>
</evidence>
<proteinExistence type="predicted"/>
<feature type="domain" description="BON" evidence="2">
    <location>
        <begin position="35"/>
        <end position="103"/>
    </location>
</feature>
<dbReference type="InterPro" id="IPR051686">
    <property type="entry name" value="Lipoprotein_DolP"/>
</dbReference>
<evidence type="ECO:0000259" key="2">
    <source>
        <dbReference type="PROSITE" id="PS50914"/>
    </source>
</evidence>
<dbReference type="InterPro" id="IPR007055">
    <property type="entry name" value="BON_dom"/>
</dbReference>